<evidence type="ECO:0000259" key="1">
    <source>
        <dbReference type="Pfam" id="PF12680"/>
    </source>
</evidence>
<evidence type="ECO:0000313" key="2">
    <source>
        <dbReference type="EMBL" id="NPT61935.1"/>
    </source>
</evidence>
<dbReference type="InterPro" id="IPR032710">
    <property type="entry name" value="NTF2-like_dom_sf"/>
</dbReference>
<dbReference type="RefSeq" id="WP_172178072.1">
    <property type="nucleotide sequence ID" value="NZ_WOEZ01000292.1"/>
</dbReference>
<accession>A0A972SSI7</accession>
<sequence length="130" mass="14778">MTKPSDSAVHVVQEFWRLMATNDFFAVKEVLSQDFVLEWPQSNERIRGATNFALLNTEYPARGPWVFTINRIVGGDGEAVSDVSVTDGVLRARAISFFTVDDGSITKIVEFWPEPYEAPFDRSQFVERLE</sequence>
<gene>
    <name evidence="2" type="ORF">GNZ13_47300</name>
</gene>
<proteinExistence type="predicted"/>
<organism evidence="2 3">
    <name type="scientific">Paraburkholderia elongata</name>
    <dbReference type="NCBI Taxonomy" id="2675747"/>
    <lineage>
        <taxon>Bacteria</taxon>
        <taxon>Pseudomonadati</taxon>
        <taxon>Pseudomonadota</taxon>
        <taxon>Betaproteobacteria</taxon>
        <taxon>Burkholderiales</taxon>
        <taxon>Burkholderiaceae</taxon>
        <taxon>Paraburkholderia</taxon>
    </lineage>
</organism>
<dbReference type="Pfam" id="PF12680">
    <property type="entry name" value="SnoaL_2"/>
    <property type="match status" value="1"/>
</dbReference>
<dbReference type="Proteomes" id="UP000655523">
    <property type="component" value="Unassembled WGS sequence"/>
</dbReference>
<dbReference type="AlphaFoldDB" id="A0A972SSI7"/>
<comment type="caution">
    <text evidence="2">The sequence shown here is derived from an EMBL/GenBank/DDBJ whole genome shotgun (WGS) entry which is preliminary data.</text>
</comment>
<dbReference type="EMBL" id="WOEZ01000292">
    <property type="protein sequence ID" value="NPT61935.1"/>
    <property type="molecule type" value="Genomic_DNA"/>
</dbReference>
<protein>
    <submittedName>
        <fullName evidence="2">Nuclear transport factor 2 family protein</fullName>
    </submittedName>
</protein>
<reference evidence="2 3" key="1">
    <citation type="submission" date="2019-11" db="EMBL/GenBank/DDBJ databases">
        <title>Metabolism of dissolved organic matter in forest soils.</title>
        <authorList>
            <person name="Cyle K.T."/>
            <person name="Wilhelm R.C."/>
            <person name="Martinez C.E."/>
        </authorList>
    </citation>
    <scope>NUCLEOTIDE SEQUENCE [LARGE SCALE GENOMIC DNA]</scope>
    <source>
        <strain evidence="2 3">5N</strain>
    </source>
</reference>
<name>A0A972SSI7_9BURK</name>
<dbReference type="SUPFAM" id="SSF54427">
    <property type="entry name" value="NTF2-like"/>
    <property type="match status" value="1"/>
</dbReference>
<dbReference type="Gene3D" id="3.10.450.50">
    <property type="match status" value="1"/>
</dbReference>
<evidence type="ECO:0000313" key="3">
    <source>
        <dbReference type="Proteomes" id="UP000655523"/>
    </source>
</evidence>
<feature type="domain" description="SnoaL-like" evidence="1">
    <location>
        <begin position="12"/>
        <end position="107"/>
    </location>
</feature>
<keyword evidence="3" id="KW-1185">Reference proteome</keyword>
<dbReference type="InterPro" id="IPR037401">
    <property type="entry name" value="SnoaL-like"/>
</dbReference>